<reference evidence="4 5" key="1">
    <citation type="submission" date="2024-09" db="EMBL/GenBank/DDBJ databases">
        <authorList>
            <person name="Sun Q."/>
            <person name="Mori K."/>
        </authorList>
    </citation>
    <scope>NUCLEOTIDE SEQUENCE [LARGE SCALE GENOMIC DNA]</scope>
    <source>
        <strain evidence="4 5">CICC 11035S</strain>
    </source>
</reference>
<keyword evidence="3" id="KW-0472">Membrane</keyword>
<keyword evidence="3" id="KW-0812">Transmembrane</keyword>
<comment type="caution">
    <text evidence="4">The sequence shown here is derived from an EMBL/GenBank/DDBJ whole genome shotgun (WGS) entry which is preliminary data.</text>
</comment>
<evidence type="ECO:0000313" key="4">
    <source>
        <dbReference type="EMBL" id="MFC0684356.1"/>
    </source>
</evidence>
<protein>
    <recommendedName>
        <fullName evidence="6">DUF1190 domain-containing protein</fullName>
    </recommendedName>
</protein>
<dbReference type="EMBL" id="JBHLTM010000027">
    <property type="protein sequence ID" value="MFC0684356.1"/>
    <property type="molecule type" value="Genomic_DNA"/>
</dbReference>
<dbReference type="Proteomes" id="UP001589858">
    <property type="component" value="Unassembled WGS sequence"/>
</dbReference>
<sequence>MTSKADTVLKLSLAAAVLIAGTGVGWYYGVVLPGQAAREEARVEAREAAEREAEQARRKAAQRAEAEARQRQESAQLEYQDCLNFAELSYKERWTASCRAQHDADVAAFEDCADGLFATEEGCRARRPIRPDRDCALPGQTAQSYADARAQRKNECAARLQAAQGGQGQAVPQQVPPAQSNGF</sequence>
<feature type="region of interest" description="Disordered" evidence="2">
    <location>
        <begin position="159"/>
        <end position="183"/>
    </location>
</feature>
<evidence type="ECO:0000256" key="1">
    <source>
        <dbReference type="SAM" id="Coils"/>
    </source>
</evidence>
<evidence type="ECO:0008006" key="6">
    <source>
        <dbReference type="Google" id="ProtNLM"/>
    </source>
</evidence>
<feature type="transmembrane region" description="Helical" evidence="3">
    <location>
        <begin position="7"/>
        <end position="28"/>
    </location>
</feature>
<keyword evidence="5" id="KW-1185">Reference proteome</keyword>
<feature type="coiled-coil region" evidence="1">
    <location>
        <begin position="39"/>
        <end position="78"/>
    </location>
</feature>
<name>A0ABV6S554_9SPHN</name>
<evidence type="ECO:0000313" key="5">
    <source>
        <dbReference type="Proteomes" id="UP001589858"/>
    </source>
</evidence>
<keyword evidence="3" id="KW-1133">Transmembrane helix</keyword>
<gene>
    <name evidence="4" type="ORF">ACFFF8_07095</name>
</gene>
<keyword evidence="1" id="KW-0175">Coiled coil</keyword>
<proteinExistence type="predicted"/>
<evidence type="ECO:0000256" key="2">
    <source>
        <dbReference type="SAM" id="MobiDB-lite"/>
    </source>
</evidence>
<organism evidence="4 5">
    <name type="scientific">Novosphingobium clariflavum</name>
    <dbReference type="NCBI Taxonomy" id="2029884"/>
    <lineage>
        <taxon>Bacteria</taxon>
        <taxon>Pseudomonadati</taxon>
        <taxon>Pseudomonadota</taxon>
        <taxon>Alphaproteobacteria</taxon>
        <taxon>Sphingomonadales</taxon>
        <taxon>Sphingomonadaceae</taxon>
        <taxon>Novosphingobium</taxon>
    </lineage>
</organism>
<accession>A0ABV6S554</accession>
<evidence type="ECO:0000256" key="3">
    <source>
        <dbReference type="SAM" id="Phobius"/>
    </source>
</evidence>
<dbReference type="RefSeq" id="WP_267219588.1">
    <property type="nucleotide sequence ID" value="NZ_JAPCWC010000004.1"/>
</dbReference>
<feature type="compositionally biased region" description="Low complexity" evidence="2">
    <location>
        <begin position="161"/>
        <end position="183"/>
    </location>
</feature>